<gene>
    <name evidence="1" type="ORF">PDIGIT_LOCUS7464</name>
</gene>
<dbReference type="Proteomes" id="UP001152607">
    <property type="component" value="Unassembled WGS sequence"/>
</dbReference>
<sequence>MTATELNRLVQHDSKLISPLVMKLIDNLSMHCELRAQLSLLCPKVFPIDDHDISGMEQGPRELSSKEWISFMKGIMRPVQETAVIMNSYNSKLKIFITGIRNAGLWAYPVDKKRTEDRVEEMRRAERDLEMTWQRVDRFLKANMSPESYRFFAFDTRRVARTPPWENVHSIDTSPSSSLPAGLFTLNRKAYKPFSTLFFQPSATDEPGEVPWADFVYSLNAIGLIPEKLFGSSWQFTPDASFSKKVKVDRPINFYQPHSGPKLPYNIARRYGRRLNRIYGLEKSSFVLGK</sequence>
<evidence type="ECO:0000313" key="1">
    <source>
        <dbReference type="EMBL" id="CAI6334406.1"/>
    </source>
</evidence>
<organism evidence="1 2">
    <name type="scientific">Periconia digitata</name>
    <dbReference type="NCBI Taxonomy" id="1303443"/>
    <lineage>
        <taxon>Eukaryota</taxon>
        <taxon>Fungi</taxon>
        <taxon>Dikarya</taxon>
        <taxon>Ascomycota</taxon>
        <taxon>Pezizomycotina</taxon>
        <taxon>Dothideomycetes</taxon>
        <taxon>Pleosporomycetidae</taxon>
        <taxon>Pleosporales</taxon>
        <taxon>Massarineae</taxon>
        <taxon>Periconiaceae</taxon>
        <taxon>Periconia</taxon>
    </lineage>
</organism>
<dbReference type="EMBL" id="CAOQHR010000005">
    <property type="protein sequence ID" value="CAI6334406.1"/>
    <property type="molecule type" value="Genomic_DNA"/>
</dbReference>
<dbReference type="AlphaFoldDB" id="A0A9W4UGE2"/>
<keyword evidence="2" id="KW-1185">Reference proteome</keyword>
<dbReference type="OrthoDB" id="2922289at2759"/>
<comment type="caution">
    <text evidence="1">The sequence shown here is derived from an EMBL/GenBank/DDBJ whole genome shotgun (WGS) entry which is preliminary data.</text>
</comment>
<protein>
    <submittedName>
        <fullName evidence="1">Uncharacterized protein</fullName>
    </submittedName>
</protein>
<dbReference type="PANTHER" id="PTHR40788">
    <property type="entry name" value="CLR5 DOMAIN-CONTAINING PROTEIN-RELATED"/>
    <property type="match status" value="1"/>
</dbReference>
<reference evidence="1" key="1">
    <citation type="submission" date="2023-01" db="EMBL/GenBank/DDBJ databases">
        <authorList>
            <person name="Van Ghelder C."/>
            <person name="Rancurel C."/>
        </authorList>
    </citation>
    <scope>NUCLEOTIDE SEQUENCE</scope>
    <source>
        <strain evidence="1">CNCM I-4278</strain>
    </source>
</reference>
<proteinExistence type="predicted"/>
<dbReference type="PANTHER" id="PTHR40788:SF2">
    <property type="entry name" value="CLR5 DOMAIN-CONTAINING PROTEIN"/>
    <property type="match status" value="1"/>
</dbReference>
<name>A0A9W4UGE2_9PLEO</name>
<accession>A0A9W4UGE2</accession>
<evidence type="ECO:0000313" key="2">
    <source>
        <dbReference type="Proteomes" id="UP001152607"/>
    </source>
</evidence>